<gene>
    <name evidence="1" type="ORF">HDF16_006145</name>
</gene>
<sequence length="81" mass="8500">MYSLCHERCSLGGGGVASFEKISKTAPGGRASVSVLDTYRVKDKEVEEASPVYGGASSGSVLWAVLGNLHGTTAFRYGESR</sequence>
<dbReference type="EMBL" id="JACHIP010000041">
    <property type="protein sequence ID" value="MBB5061409.1"/>
    <property type="molecule type" value="Genomic_DNA"/>
</dbReference>
<keyword evidence="2" id="KW-1185">Reference proteome</keyword>
<reference evidence="1 2" key="1">
    <citation type="submission" date="2020-08" db="EMBL/GenBank/DDBJ databases">
        <title>Genomic Encyclopedia of Type Strains, Phase IV (KMG-V): Genome sequencing to study the core and pangenomes of soil and plant-associated prokaryotes.</title>
        <authorList>
            <person name="Whitman W."/>
        </authorList>
    </citation>
    <scope>NUCLEOTIDE SEQUENCE [LARGE SCALE GENOMIC DNA]</scope>
    <source>
        <strain evidence="1 2">M8UP14</strain>
    </source>
</reference>
<evidence type="ECO:0000313" key="1">
    <source>
        <dbReference type="EMBL" id="MBB5061409.1"/>
    </source>
</evidence>
<name>A0A7W7ZKS9_9BACT</name>
<proteinExistence type="predicted"/>
<protein>
    <submittedName>
        <fullName evidence="1">Uncharacterized protein</fullName>
    </submittedName>
</protein>
<dbReference type="AlphaFoldDB" id="A0A7W7ZKS9"/>
<accession>A0A7W7ZKS9</accession>
<comment type="caution">
    <text evidence="1">The sequence shown here is derived from an EMBL/GenBank/DDBJ whole genome shotgun (WGS) entry which is preliminary data.</text>
</comment>
<evidence type="ECO:0000313" key="2">
    <source>
        <dbReference type="Proteomes" id="UP000540989"/>
    </source>
</evidence>
<dbReference type="Proteomes" id="UP000540989">
    <property type="component" value="Unassembled WGS sequence"/>
</dbReference>
<organism evidence="1 2">
    <name type="scientific">Granulicella aggregans</name>
    <dbReference type="NCBI Taxonomy" id="474949"/>
    <lineage>
        <taxon>Bacteria</taxon>
        <taxon>Pseudomonadati</taxon>
        <taxon>Acidobacteriota</taxon>
        <taxon>Terriglobia</taxon>
        <taxon>Terriglobales</taxon>
        <taxon>Acidobacteriaceae</taxon>
        <taxon>Granulicella</taxon>
    </lineage>
</organism>